<keyword evidence="4 6" id="KW-0554">One-carbon metabolism</keyword>
<dbReference type="InterPro" id="IPR001474">
    <property type="entry name" value="GTP_CycHdrlase_I"/>
</dbReference>
<dbReference type="Gene3D" id="3.30.1130.10">
    <property type="match status" value="1"/>
</dbReference>
<keyword evidence="5 6" id="KW-0378">Hydrolase</keyword>
<keyword evidence="6" id="KW-0479">Metal-binding</keyword>
<evidence type="ECO:0000313" key="9">
    <source>
        <dbReference type="Proteomes" id="UP000000233"/>
    </source>
</evidence>
<dbReference type="GO" id="GO:0006730">
    <property type="term" value="P:one-carbon metabolic process"/>
    <property type="evidence" value="ECO:0007669"/>
    <property type="project" value="UniProtKB-UniRule"/>
</dbReference>
<proteinExistence type="inferred from homology"/>
<name>A4VKZ8_STUS1</name>
<feature type="binding site" evidence="6">
    <location>
        <position position="103"/>
    </location>
    <ligand>
        <name>Zn(2+)</name>
        <dbReference type="ChEBI" id="CHEBI:29105"/>
    </ligand>
</feature>
<evidence type="ECO:0000313" key="8">
    <source>
        <dbReference type="EMBL" id="ABP79649.1"/>
    </source>
</evidence>
<feature type="domain" description="GTP cyclohydrolase I" evidence="7">
    <location>
        <begin position="36"/>
        <end position="210"/>
    </location>
</feature>
<keyword evidence="6" id="KW-0547">Nucleotide-binding</keyword>
<dbReference type="HAMAP" id="MF_00223">
    <property type="entry name" value="FolE"/>
    <property type="match status" value="1"/>
</dbReference>
<accession>A4VKZ8</accession>
<dbReference type="CDD" id="cd00642">
    <property type="entry name" value="GTP_cyclohydro1"/>
    <property type="match status" value="1"/>
</dbReference>
<dbReference type="KEGG" id="psa:PST_1975"/>
<evidence type="ECO:0000256" key="3">
    <source>
        <dbReference type="ARBA" id="ARBA00008085"/>
    </source>
</evidence>
<dbReference type="UniPathway" id="UPA00848">
    <property type="reaction ID" value="UER00151"/>
</dbReference>
<organism evidence="8 9">
    <name type="scientific">Stutzerimonas stutzeri (strain A1501)</name>
    <name type="common">Pseudomonas stutzeri</name>
    <dbReference type="NCBI Taxonomy" id="379731"/>
    <lineage>
        <taxon>Bacteria</taxon>
        <taxon>Pseudomonadati</taxon>
        <taxon>Pseudomonadota</taxon>
        <taxon>Gammaproteobacteria</taxon>
        <taxon>Pseudomonadales</taxon>
        <taxon>Pseudomonadaceae</taxon>
        <taxon>Stutzerimonas</taxon>
    </lineage>
</organism>
<dbReference type="InterPro" id="IPR043133">
    <property type="entry name" value="GTP-CH-I_C/QueF"/>
</dbReference>
<dbReference type="NCBIfam" id="NF006826">
    <property type="entry name" value="PRK09347.1-3"/>
    <property type="match status" value="1"/>
</dbReference>
<dbReference type="InterPro" id="IPR043134">
    <property type="entry name" value="GTP-CH-I_N"/>
</dbReference>
<dbReference type="PANTHER" id="PTHR11109:SF7">
    <property type="entry name" value="GTP CYCLOHYDROLASE 1"/>
    <property type="match status" value="1"/>
</dbReference>
<dbReference type="SUPFAM" id="SSF55620">
    <property type="entry name" value="Tetrahydrobiopterin biosynthesis enzymes-like"/>
    <property type="match status" value="1"/>
</dbReference>
<comment type="similarity">
    <text evidence="3 6">Belongs to the GTP cyclohydrolase I family.</text>
</comment>
<dbReference type="Pfam" id="PF01227">
    <property type="entry name" value="GTP_cyclohydroI"/>
    <property type="match status" value="1"/>
</dbReference>
<evidence type="ECO:0000256" key="2">
    <source>
        <dbReference type="ARBA" id="ARBA00005080"/>
    </source>
</evidence>
<reference evidence="8 9" key="1">
    <citation type="journal article" date="2008" name="Proc. Natl. Acad. Sci. U.S.A.">
        <title>Nitrogen fixation island and rhizosphere competence traits in the genome of root-associated Pseudomonas stutzeri A1501.</title>
        <authorList>
            <person name="Yan Y."/>
            <person name="Yang J."/>
            <person name="Dou Y."/>
            <person name="Chen M."/>
            <person name="Ping S."/>
            <person name="Peng J."/>
            <person name="Lu W."/>
            <person name="Zhang W."/>
            <person name="Yao Z."/>
            <person name="Li H."/>
            <person name="Liu W."/>
            <person name="He S."/>
            <person name="Geng L."/>
            <person name="Zhang X."/>
            <person name="Yang F."/>
            <person name="Yu H."/>
            <person name="Zhan Y."/>
            <person name="Li D."/>
            <person name="Lin Z."/>
            <person name="Wang Y."/>
            <person name="Elmerich C."/>
            <person name="Lin M."/>
            <person name="Jin Q."/>
        </authorList>
    </citation>
    <scope>NUCLEOTIDE SEQUENCE [LARGE SCALE GENOMIC DNA]</scope>
    <source>
        <strain evidence="8 9">A1501</strain>
    </source>
</reference>
<dbReference type="GO" id="GO:0005737">
    <property type="term" value="C:cytoplasm"/>
    <property type="evidence" value="ECO:0007669"/>
    <property type="project" value="TreeGrafter"/>
</dbReference>
<dbReference type="GO" id="GO:0046654">
    <property type="term" value="P:tetrahydrofolate biosynthetic process"/>
    <property type="evidence" value="ECO:0007669"/>
    <property type="project" value="UniProtKB-UniRule"/>
</dbReference>
<evidence type="ECO:0000256" key="4">
    <source>
        <dbReference type="ARBA" id="ARBA00022563"/>
    </source>
</evidence>
<comment type="catalytic activity">
    <reaction evidence="1 6">
        <text>GTP + H2O = 7,8-dihydroneopterin 3'-triphosphate + formate + H(+)</text>
        <dbReference type="Rhea" id="RHEA:17473"/>
        <dbReference type="ChEBI" id="CHEBI:15377"/>
        <dbReference type="ChEBI" id="CHEBI:15378"/>
        <dbReference type="ChEBI" id="CHEBI:15740"/>
        <dbReference type="ChEBI" id="CHEBI:37565"/>
        <dbReference type="ChEBI" id="CHEBI:58462"/>
        <dbReference type="EC" id="3.5.4.16"/>
    </reaction>
</comment>
<keyword evidence="6" id="KW-0342">GTP-binding</keyword>
<dbReference type="PROSITE" id="PS00859">
    <property type="entry name" value="GTP_CYCLOHYDROL_1_1"/>
    <property type="match status" value="1"/>
</dbReference>
<feature type="binding site" evidence="6">
    <location>
        <position position="174"/>
    </location>
    <ligand>
        <name>Zn(2+)</name>
        <dbReference type="ChEBI" id="CHEBI:29105"/>
    </ligand>
</feature>
<protein>
    <recommendedName>
        <fullName evidence="6">GTP cyclohydrolase 1</fullName>
        <ecNumber evidence="6">3.5.4.16</ecNumber>
    </recommendedName>
    <alternativeName>
        <fullName evidence="6">GTP cyclohydrolase I</fullName>
        <shortName evidence="6">GTP-CH-I</shortName>
    </alternativeName>
</protein>
<dbReference type="Proteomes" id="UP000000233">
    <property type="component" value="Chromosome"/>
</dbReference>
<dbReference type="NCBIfam" id="TIGR00063">
    <property type="entry name" value="folE"/>
    <property type="match status" value="1"/>
</dbReference>
<dbReference type="EC" id="3.5.4.16" evidence="6"/>
<dbReference type="FunFam" id="3.30.1130.10:FF:000001">
    <property type="entry name" value="GTP cyclohydrolase 1"/>
    <property type="match status" value="1"/>
</dbReference>
<feature type="binding site" evidence="6">
    <location>
        <position position="106"/>
    </location>
    <ligand>
        <name>Zn(2+)</name>
        <dbReference type="ChEBI" id="CHEBI:29105"/>
    </ligand>
</feature>
<dbReference type="PANTHER" id="PTHR11109">
    <property type="entry name" value="GTP CYCLOHYDROLASE I"/>
    <property type="match status" value="1"/>
</dbReference>
<dbReference type="InterPro" id="IPR020602">
    <property type="entry name" value="GTP_CycHdrlase_I_dom"/>
</dbReference>
<dbReference type="GO" id="GO:0006729">
    <property type="term" value="P:tetrahydrobiopterin biosynthetic process"/>
    <property type="evidence" value="ECO:0007669"/>
    <property type="project" value="TreeGrafter"/>
</dbReference>
<gene>
    <name evidence="8" type="primary">folE-1</name>
    <name evidence="6" type="synonym">folE</name>
    <name evidence="8" type="ordered locus">PST_1975</name>
</gene>
<dbReference type="GO" id="GO:0005525">
    <property type="term" value="F:GTP binding"/>
    <property type="evidence" value="ECO:0007669"/>
    <property type="project" value="UniProtKB-KW"/>
</dbReference>
<dbReference type="PROSITE" id="PS00860">
    <property type="entry name" value="GTP_CYCLOHYDROL_1_2"/>
    <property type="match status" value="1"/>
</dbReference>
<dbReference type="EMBL" id="CP000304">
    <property type="protein sequence ID" value="ABP79649.1"/>
    <property type="molecule type" value="Genomic_DNA"/>
</dbReference>
<evidence type="ECO:0000256" key="6">
    <source>
        <dbReference type="HAMAP-Rule" id="MF_00223"/>
    </source>
</evidence>
<dbReference type="HOGENOM" id="CLU_049768_3_4_6"/>
<sequence>MYITCTSYNFFAAGLGHRTAHLLHERVSTMNDLPGHYRDILTGLGEDPEREGLRDTPTRAAKAMQYLCGGYQRSLEEIVNGALFASDNDEMVIVKDIELYSLCEHHLLPFIGKAHVAYIPTGRVLGLSKVARIVDMYARRLQIQENLTRQIAEAIQEVTGAAGVAVVIEAKHMCMMMRGVEKQNSVMNTSVMLGAFRNSCNTRMEFLQLIGRGQ</sequence>
<comment type="subunit">
    <text evidence="6">Homopolymer.</text>
</comment>
<evidence type="ECO:0000256" key="1">
    <source>
        <dbReference type="ARBA" id="ARBA00001052"/>
    </source>
</evidence>
<keyword evidence="9" id="KW-1185">Reference proteome</keyword>
<keyword evidence="6" id="KW-0862">Zinc</keyword>
<dbReference type="eggNOG" id="COG0302">
    <property type="taxonomic scope" value="Bacteria"/>
</dbReference>
<comment type="pathway">
    <text evidence="2 6">Cofactor biosynthesis; 7,8-dihydroneopterin triphosphate biosynthesis; 7,8-dihydroneopterin triphosphate from GTP: step 1/1.</text>
</comment>
<evidence type="ECO:0000259" key="7">
    <source>
        <dbReference type="Pfam" id="PF01227"/>
    </source>
</evidence>
<dbReference type="NCBIfam" id="NF006825">
    <property type="entry name" value="PRK09347.1-2"/>
    <property type="match status" value="1"/>
</dbReference>
<evidence type="ECO:0000256" key="5">
    <source>
        <dbReference type="ARBA" id="ARBA00022801"/>
    </source>
</evidence>
<dbReference type="InterPro" id="IPR018234">
    <property type="entry name" value="GTP_CycHdrlase_I_CS"/>
</dbReference>
<dbReference type="GO" id="GO:0008270">
    <property type="term" value="F:zinc ion binding"/>
    <property type="evidence" value="ECO:0007669"/>
    <property type="project" value="UniProtKB-UniRule"/>
</dbReference>
<dbReference type="GO" id="GO:0003934">
    <property type="term" value="F:GTP cyclohydrolase I activity"/>
    <property type="evidence" value="ECO:0007669"/>
    <property type="project" value="UniProtKB-UniRule"/>
</dbReference>
<dbReference type="Gene3D" id="1.10.286.10">
    <property type="match status" value="1"/>
</dbReference>
<dbReference type="AlphaFoldDB" id="A4VKZ8"/>